<reference evidence="2" key="1">
    <citation type="journal article" date="2011" name="Tetrahedron">
        <title>Biosynthesis of the Apoptolidins in Nocardiopsis sp. FU 40.</title>
        <authorList>
            <person name="Du Y."/>
            <person name="Derewacz D.K."/>
            <person name="Deguire S.M."/>
            <person name="Teske J."/>
            <person name="Ravel J."/>
            <person name="Sulikowski G.A."/>
            <person name="Bachmann B.O."/>
        </authorList>
    </citation>
    <scope>NUCLEOTIDE SEQUENCE</scope>
</reference>
<accession>G4XIK1</accession>
<dbReference type="EMBL" id="JF819834">
    <property type="protein sequence ID" value="AEP40908.1"/>
    <property type="molecule type" value="Genomic_DNA"/>
</dbReference>
<dbReference type="Pfam" id="PF01370">
    <property type="entry name" value="Epimerase"/>
    <property type="match status" value="1"/>
</dbReference>
<dbReference type="PANTHER" id="PTHR43245">
    <property type="entry name" value="BIFUNCTIONAL POLYMYXIN RESISTANCE PROTEIN ARNA"/>
    <property type="match status" value="1"/>
</dbReference>
<dbReference type="Gene3D" id="3.40.50.720">
    <property type="entry name" value="NAD(P)-binding Rossmann-like Domain"/>
    <property type="match status" value="1"/>
</dbReference>
<sequence length="330" mass="34318">MPSADPAAGPEPQATQEARVSDGRVVVFGGTGFLGRQICQNFVAAGREVLVLGRTAPLAAAGCRFRAVDVARTPTRDLAGLLAAERPATIVNATGSKWGLTGRDLVDSCVGASRNIMAALAESAVTPRYIHLGSVLEYGYLAPPPVGPDSAYGQLKLAATETVLEAAAAGTVDAAVLRLANVVGPGAAAESLPGLVAGKLADADRRGEPALIEVTALNAHRDYVDVRDVADAVAAAARVPVLREPVAIGRGETVPVRKLVAMLVEVSGVRATVSELPSPDLSAESEVSTRVDLAPARELLGWAPRRTLRDAIEALWLDAKEERKRAQPVR</sequence>
<name>G4XIK1_9PSEU</name>
<proteinExistence type="predicted"/>
<dbReference type="PANTHER" id="PTHR43245:SF13">
    <property type="entry name" value="UDP-D-APIOSE_UDP-D-XYLOSE SYNTHASE 2"/>
    <property type="match status" value="1"/>
</dbReference>
<evidence type="ECO:0000259" key="1">
    <source>
        <dbReference type="Pfam" id="PF01370"/>
    </source>
</evidence>
<dbReference type="InterPro" id="IPR001509">
    <property type="entry name" value="Epimerase_deHydtase"/>
</dbReference>
<dbReference type="InterPro" id="IPR050177">
    <property type="entry name" value="Lipid_A_modif_metabolic_enz"/>
</dbReference>
<dbReference type="AlphaFoldDB" id="G4XIK1"/>
<evidence type="ECO:0000313" key="2">
    <source>
        <dbReference type="EMBL" id="AEP40908.1"/>
    </source>
</evidence>
<dbReference type="SUPFAM" id="SSF51735">
    <property type="entry name" value="NAD(P)-binding Rossmann-fold domains"/>
    <property type="match status" value="1"/>
</dbReference>
<dbReference type="InterPro" id="IPR036291">
    <property type="entry name" value="NAD(P)-bd_dom_sf"/>
</dbReference>
<gene>
    <name evidence="2" type="primary">apoH3</name>
</gene>
<protein>
    <submittedName>
        <fullName evidence="2">NDP-4-keto-6-deoxyhexose reductase</fullName>
    </submittedName>
</protein>
<organism evidence="2">
    <name type="scientific">Amycolatopsis sp. FU40</name>
    <dbReference type="NCBI Taxonomy" id="2914159"/>
    <lineage>
        <taxon>Bacteria</taxon>
        <taxon>Bacillati</taxon>
        <taxon>Actinomycetota</taxon>
        <taxon>Actinomycetes</taxon>
        <taxon>Pseudonocardiales</taxon>
        <taxon>Pseudonocardiaceae</taxon>
        <taxon>Amycolatopsis</taxon>
    </lineage>
</organism>
<feature type="domain" description="NAD-dependent epimerase/dehydratase" evidence="1">
    <location>
        <begin position="25"/>
        <end position="239"/>
    </location>
</feature>